<evidence type="ECO:0000256" key="7">
    <source>
        <dbReference type="ARBA" id="ARBA00022826"/>
    </source>
</evidence>
<dbReference type="InterPro" id="IPR005821">
    <property type="entry name" value="Ion_trans_dom"/>
</dbReference>
<dbReference type="PRINTS" id="PR01415">
    <property type="entry name" value="ANKYRIN"/>
</dbReference>
<name>A0A444XY11_ARAHY</name>
<keyword evidence="4 15" id="KW-0813">Transport</keyword>
<feature type="repeat" description="ANK" evidence="14">
    <location>
        <begin position="595"/>
        <end position="627"/>
    </location>
</feature>
<comment type="similarity">
    <text evidence="3 15">Belongs to the potassium channel family. Plant (TC 1.A.1.4) subfamily.</text>
</comment>
<sequence length="881" mass="100321">MRRRGKKVFARLCGGARGGDDDEDEEDTFPESQRRDHIAEFDYEGSQYSLAGLPLPSLGSTSHRLKLRPYIVSPFNHNYRLWQTFLVFLVFYNAWVCPFEFAFLNQKMVAIFVADNVVNGFFAVDIVLTFFVAYLDKTTYLLVDDKSLIALRYAKSWLALDVISTIPSEVAHRFLPAALKKYAYFNMLRLWRLRRVSALFARLEKDRHYNYFWVRCSKLICVTLFAAHFAACIFHFITLNRETGQTWLSLLPEVDDHSVTNLYIASIYWSIATLTTVGYGDLHPTNTRETLFDTFYMLFNLGLTAYLIGNMTNLVVHGTSRTRKYRDTIQAVTSFAKRNKLPVLMQEQMIAHLHMKYRTDIEGLQQQEIIELLPKAIRSSISHYLFYELLEDIYLFNGVSHDLLFQLVSEMKPEYFPPKEDVILQNEAPTDFYVLVTGAVVVGEIKAGELVGEVGVLCYRPQMFTVRTKRLCQLLRLSRTTFINLAHSNVGDGTIMMNNFLKHLHESQAPGMDIIFRETEAMLARGKLDLPISTCFAVNRNDDILLQRLLKKGMDPNEGDPDGRTPLHIAASKGNEKCISVLLEYDADPNIRDKEGNLPLFEALISGNDSIVKLLLEHGAVLEPADAGHLACIAVEKNSMELLNRICQYGWDVTQPTHNGTTALHTAVCEGNLQMTKFLVEKGANIDLQDATGWTPRTLADQQDHDEIKSMFQKIGERTGPIPAAIPPSNRKHLPNLGRYQSEPTMRSIPQTNIGQFHSPRNPEDMFFDNTKRRRNNNFNNSIFGMMSAANHNQREREASKKFNNHRLNKDDFVGRLTLSCPEKGEHAGKLVMLPNTIQELLDIGAKMFDFTAVKILTKEGAEVDDINLIRDGDHLIIAHK</sequence>
<evidence type="ECO:0000256" key="14">
    <source>
        <dbReference type="PROSITE-ProRule" id="PRU00023"/>
    </source>
</evidence>
<feature type="region of interest" description="Disordered" evidence="16">
    <location>
        <begin position="13"/>
        <end position="32"/>
    </location>
</feature>
<evidence type="ECO:0000256" key="16">
    <source>
        <dbReference type="SAM" id="MobiDB-lite"/>
    </source>
</evidence>
<evidence type="ECO:0000256" key="6">
    <source>
        <dbReference type="ARBA" id="ARBA00022692"/>
    </source>
</evidence>
<feature type="transmembrane region" description="Helical" evidence="15">
    <location>
        <begin position="219"/>
        <end position="239"/>
    </location>
</feature>
<dbReference type="GO" id="GO:0034702">
    <property type="term" value="C:monoatomic ion channel complex"/>
    <property type="evidence" value="ECO:0007669"/>
    <property type="project" value="UniProtKB-KW"/>
</dbReference>
<evidence type="ECO:0000256" key="5">
    <source>
        <dbReference type="ARBA" id="ARBA00022538"/>
    </source>
</evidence>
<dbReference type="InterPro" id="IPR003938">
    <property type="entry name" value="K_chnl_volt-dep_EAG/ELK/ERG"/>
</dbReference>
<keyword evidence="8 15" id="KW-0851">Voltage-gated channel</keyword>
<feature type="repeat" description="ANK" evidence="14">
    <location>
        <begin position="659"/>
        <end position="691"/>
    </location>
</feature>
<feature type="domain" description="KHA" evidence="18">
    <location>
        <begin position="816"/>
        <end position="881"/>
    </location>
</feature>
<organism evidence="19 20">
    <name type="scientific">Arachis hypogaea</name>
    <name type="common">Peanut</name>
    <dbReference type="NCBI Taxonomy" id="3818"/>
    <lineage>
        <taxon>Eukaryota</taxon>
        <taxon>Viridiplantae</taxon>
        <taxon>Streptophyta</taxon>
        <taxon>Embryophyta</taxon>
        <taxon>Tracheophyta</taxon>
        <taxon>Spermatophyta</taxon>
        <taxon>Magnoliopsida</taxon>
        <taxon>eudicotyledons</taxon>
        <taxon>Gunneridae</taxon>
        <taxon>Pentapetalae</taxon>
        <taxon>rosids</taxon>
        <taxon>fabids</taxon>
        <taxon>Fabales</taxon>
        <taxon>Fabaceae</taxon>
        <taxon>Papilionoideae</taxon>
        <taxon>50 kb inversion clade</taxon>
        <taxon>dalbergioids sensu lato</taxon>
        <taxon>Dalbergieae</taxon>
        <taxon>Pterocarpus clade</taxon>
        <taxon>Arachis</taxon>
    </lineage>
</organism>
<dbReference type="PRINTS" id="PR01463">
    <property type="entry name" value="EAGCHANLFMLY"/>
</dbReference>
<dbReference type="STRING" id="3818.A0A444XY11"/>
<comment type="caution">
    <text evidence="19">The sequence shown here is derived from an EMBL/GenBank/DDBJ whole genome shotgun (WGS) entry which is preliminary data.</text>
</comment>
<dbReference type="PROSITE" id="PS51490">
    <property type="entry name" value="KHA"/>
    <property type="match status" value="1"/>
</dbReference>
<gene>
    <name evidence="19" type="ORF">Ahy_B08g089495</name>
</gene>
<proteinExistence type="inferred from homology"/>
<dbReference type="SMART" id="SM00100">
    <property type="entry name" value="cNMP"/>
    <property type="match status" value="1"/>
</dbReference>
<feature type="transmembrane region" description="Helical" evidence="15">
    <location>
        <begin position="85"/>
        <end position="104"/>
    </location>
</feature>
<evidence type="ECO:0000313" key="20">
    <source>
        <dbReference type="Proteomes" id="UP000289738"/>
    </source>
</evidence>
<dbReference type="Gene3D" id="1.10.287.70">
    <property type="match status" value="1"/>
</dbReference>
<dbReference type="InterPro" id="IPR045319">
    <property type="entry name" value="KAT/AKT"/>
</dbReference>
<dbReference type="FunFam" id="2.60.120.10:FF:000074">
    <property type="entry name" value="Potassium channel KAT2"/>
    <property type="match status" value="1"/>
</dbReference>
<dbReference type="GO" id="GO:0005886">
    <property type="term" value="C:plasma membrane"/>
    <property type="evidence" value="ECO:0007669"/>
    <property type="project" value="UniProtKB-SubCell"/>
</dbReference>
<feature type="transmembrane region" description="Helical" evidence="15">
    <location>
        <begin position="259"/>
        <end position="282"/>
    </location>
</feature>
<dbReference type="SMART" id="SM00248">
    <property type="entry name" value="ANK"/>
    <property type="match status" value="4"/>
</dbReference>
<dbReference type="AlphaFoldDB" id="A0A444XY11"/>
<dbReference type="Pfam" id="PF00027">
    <property type="entry name" value="cNMP_binding"/>
    <property type="match status" value="1"/>
</dbReference>
<feature type="repeat" description="ANK" evidence="14">
    <location>
        <begin position="562"/>
        <end position="594"/>
    </location>
</feature>
<evidence type="ECO:0000313" key="19">
    <source>
        <dbReference type="EMBL" id="RYQ94554.1"/>
    </source>
</evidence>
<keyword evidence="6 15" id="KW-0812">Transmembrane</keyword>
<dbReference type="Pfam" id="PF12796">
    <property type="entry name" value="Ank_2"/>
    <property type="match status" value="2"/>
</dbReference>
<dbReference type="InterPro" id="IPR014710">
    <property type="entry name" value="RmlC-like_jellyroll"/>
</dbReference>
<dbReference type="PROSITE" id="PS50088">
    <property type="entry name" value="ANK_REPEAT"/>
    <property type="match status" value="3"/>
</dbReference>
<feature type="domain" description="Cyclic nucleotide-binding" evidence="17">
    <location>
        <begin position="395"/>
        <end position="503"/>
    </location>
</feature>
<evidence type="ECO:0000259" key="17">
    <source>
        <dbReference type="PROSITE" id="PS50042"/>
    </source>
</evidence>
<dbReference type="Gene3D" id="1.25.40.20">
    <property type="entry name" value="Ankyrin repeat-containing domain"/>
    <property type="match status" value="1"/>
</dbReference>
<dbReference type="Gene3D" id="1.10.287.630">
    <property type="entry name" value="Helix hairpin bin"/>
    <property type="match status" value="1"/>
</dbReference>
<evidence type="ECO:0000256" key="12">
    <source>
        <dbReference type="ARBA" id="ARBA00023136"/>
    </source>
</evidence>
<comment type="caution">
    <text evidence="15">Lacks conserved residue(s) required for the propagation of feature annotation.</text>
</comment>
<dbReference type="InterPro" id="IPR021789">
    <property type="entry name" value="KHA_dom"/>
</dbReference>
<dbReference type="Gene3D" id="2.60.120.10">
    <property type="entry name" value="Jelly Rolls"/>
    <property type="match status" value="1"/>
</dbReference>
<keyword evidence="12 15" id="KW-0472">Membrane</keyword>
<keyword evidence="20" id="KW-1185">Reference proteome</keyword>
<reference evidence="19 20" key="1">
    <citation type="submission" date="2019-01" db="EMBL/GenBank/DDBJ databases">
        <title>Sequencing of cultivated peanut Arachis hypogaea provides insights into genome evolution and oil improvement.</title>
        <authorList>
            <person name="Chen X."/>
        </authorList>
    </citation>
    <scope>NUCLEOTIDE SEQUENCE [LARGE SCALE GENOMIC DNA]</scope>
    <source>
        <strain evidence="20">cv. Fuhuasheng</strain>
        <tissue evidence="19">Leaves</tissue>
    </source>
</reference>
<evidence type="ECO:0000256" key="1">
    <source>
        <dbReference type="ARBA" id="ARBA00004141"/>
    </source>
</evidence>
<evidence type="ECO:0000256" key="10">
    <source>
        <dbReference type="ARBA" id="ARBA00022989"/>
    </source>
</evidence>
<dbReference type="Pfam" id="PF11834">
    <property type="entry name" value="KHA"/>
    <property type="match status" value="1"/>
</dbReference>
<dbReference type="InterPro" id="IPR036770">
    <property type="entry name" value="Ankyrin_rpt-contain_sf"/>
</dbReference>
<dbReference type="EMBL" id="SDMP01000018">
    <property type="protein sequence ID" value="RYQ94554.1"/>
    <property type="molecule type" value="Genomic_DNA"/>
</dbReference>
<keyword evidence="10 15" id="KW-1133">Transmembrane helix</keyword>
<keyword evidence="9 15" id="KW-0630">Potassium</keyword>
<comment type="function">
    <text evidence="15">Potassium channel.</text>
</comment>
<dbReference type="FunFam" id="1.10.287.70:FF:000123">
    <property type="entry name" value="Potassium channel KAT3"/>
    <property type="match status" value="1"/>
</dbReference>
<feature type="transmembrane region" description="Helical" evidence="15">
    <location>
        <begin position="116"/>
        <end position="135"/>
    </location>
</feature>
<feature type="transmembrane region" description="Helical" evidence="15">
    <location>
        <begin position="294"/>
        <end position="316"/>
    </location>
</feature>
<dbReference type="GO" id="GO:0005249">
    <property type="term" value="F:voltage-gated potassium channel activity"/>
    <property type="evidence" value="ECO:0007669"/>
    <property type="project" value="UniProtKB-UniRule"/>
</dbReference>
<keyword evidence="14" id="KW-0040">ANK repeat</keyword>
<dbReference type="SUPFAM" id="SSF81324">
    <property type="entry name" value="Voltage-gated potassium channels"/>
    <property type="match status" value="1"/>
</dbReference>
<evidence type="ECO:0000256" key="15">
    <source>
        <dbReference type="RuleBase" id="RU369015"/>
    </source>
</evidence>
<keyword evidence="5 15" id="KW-0633">Potassium transport</keyword>
<comment type="domain">
    <text evidence="15">The KHA domain (rich in hydrophobic and acidic residues) present in the C-terminal part is likely to be important for tetramerization.</text>
</comment>
<dbReference type="SUPFAM" id="SSF51206">
    <property type="entry name" value="cAMP-binding domain-like"/>
    <property type="match status" value="1"/>
</dbReference>
<evidence type="ECO:0000256" key="4">
    <source>
        <dbReference type="ARBA" id="ARBA00022448"/>
    </source>
</evidence>
<dbReference type="PROSITE" id="PS50297">
    <property type="entry name" value="ANK_REP_REGION"/>
    <property type="match status" value="3"/>
</dbReference>
<keyword evidence="7 15" id="KW-0631">Potassium channel</keyword>
<protein>
    <recommendedName>
        <fullName evidence="15">Potassium channel</fullName>
    </recommendedName>
</protein>
<evidence type="ECO:0000256" key="3">
    <source>
        <dbReference type="ARBA" id="ARBA00007929"/>
    </source>
</evidence>
<evidence type="ECO:0000259" key="18">
    <source>
        <dbReference type="PROSITE" id="PS51490"/>
    </source>
</evidence>
<dbReference type="PANTHER" id="PTHR45743:SF29">
    <property type="entry name" value="POTASSIUM CHANNEL"/>
    <property type="match status" value="1"/>
</dbReference>
<dbReference type="InterPro" id="IPR002110">
    <property type="entry name" value="Ankyrin_rpt"/>
</dbReference>
<evidence type="ECO:0000256" key="2">
    <source>
        <dbReference type="ARBA" id="ARBA00004413"/>
    </source>
</evidence>
<dbReference type="Pfam" id="PF00520">
    <property type="entry name" value="Ion_trans"/>
    <property type="match status" value="1"/>
</dbReference>
<comment type="domain">
    <text evidence="15">The segment S4 is probably the voltage-sensor and is characterized by a series of positively charged amino acids. The pore-forming region H5 is enclosed by the transmembrane segments S5 and S6 in the Shaker-type (1P/6TM) and contains the GYGD signature motif which seems to be involved in potassium selectivity.</text>
</comment>
<accession>A0A444XY11</accession>
<dbReference type="Proteomes" id="UP000289738">
    <property type="component" value="Chromosome B08"/>
</dbReference>
<keyword evidence="11 15" id="KW-0406">Ion transport</keyword>
<dbReference type="SUPFAM" id="SSF48403">
    <property type="entry name" value="Ankyrin repeat"/>
    <property type="match status" value="1"/>
</dbReference>
<dbReference type="CDD" id="cd00038">
    <property type="entry name" value="CAP_ED"/>
    <property type="match status" value="1"/>
</dbReference>
<feature type="compositionally biased region" description="Acidic residues" evidence="16">
    <location>
        <begin position="20"/>
        <end position="29"/>
    </location>
</feature>
<dbReference type="InterPro" id="IPR000595">
    <property type="entry name" value="cNMP-bd_dom"/>
</dbReference>
<dbReference type="InterPro" id="IPR018490">
    <property type="entry name" value="cNMP-bd_dom_sf"/>
</dbReference>
<comment type="subunit">
    <text evidence="15">The potassium channel is composed of a homo- or heterotetrameric complex of pore-forming subunits.</text>
</comment>
<dbReference type="PANTHER" id="PTHR45743">
    <property type="entry name" value="POTASSIUM CHANNEL AKT1"/>
    <property type="match status" value="1"/>
</dbReference>
<dbReference type="PROSITE" id="PS50042">
    <property type="entry name" value="CNMP_BINDING_3"/>
    <property type="match status" value="1"/>
</dbReference>
<evidence type="ECO:0000256" key="9">
    <source>
        <dbReference type="ARBA" id="ARBA00022958"/>
    </source>
</evidence>
<comment type="subcellular location">
    <subcellularLocation>
        <location evidence="2">Cell membrane</location>
        <topology evidence="2">Peripheral membrane protein</topology>
        <orientation evidence="2">Cytoplasmic side</orientation>
    </subcellularLocation>
    <subcellularLocation>
        <location evidence="1 15">Membrane</location>
        <topology evidence="1 15">Multi-pass membrane protein</topology>
    </subcellularLocation>
</comment>
<evidence type="ECO:0000256" key="11">
    <source>
        <dbReference type="ARBA" id="ARBA00023065"/>
    </source>
</evidence>
<evidence type="ECO:0000256" key="8">
    <source>
        <dbReference type="ARBA" id="ARBA00022882"/>
    </source>
</evidence>
<keyword evidence="13 15" id="KW-0407">Ion channel</keyword>
<evidence type="ECO:0000256" key="13">
    <source>
        <dbReference type="ARBA" id="ARBA00023303"/>
    </source>
</evidence>